<evidence type="ECO:0000313" key="3">
    <source>
        <dbReference type="EMBL" id="MFL9464523.1"/>
    </source>
</evidence>
<dbReference type="SUPFAM" id="SSF117074">
    <property type="entry name" value="Hypothetical protein PA1324"/>
    <property type="match status" value="1"/>
</dbReference>
<dbReference type="InterPro" id="IPR001434">
    <property type="entry name" value="OmcB-like_DUF11"/>
</dbReference>
<keyword evidence="4" id="KW-1185">Reference proteome</keyword>
<comment type="caution">
    <text evidence="3">The sequence shown here is derived from an EMBL/GenBank/DDBJ whole genome shotgun (WGS) entry which is preliminary data.</text>
</comment>
<dbReference type="RefSeq" id="WP_050045432.1">
    <property type="nucleotide sequence ID" value="NZ_JBFQGM010000012.1"/>
</dbReference>
<reference evidence="3 4" key="1">
    <citation type="submission" date="2024-07" db="EMBL/GenBank/DDBJ databases">
        <authorList>
            <person name="Tripathy S."/>
        </authorList>
    </citation>
    <scope>NUCLEOTIDE SEQUENCE [LARGE SCALE GENOMIC DNA]</scope>
    <source>
        <strain evidence="3 4">VB-61278_2</strain>
    </source>
</reference>
<dbReference type="EMBL" id="JBFQGM010000012">
    <property type="protein sequence ID" value="MFL9464523.1"/>
    <property type="molecule type" value="Genomic_DNA"/>
</dbReference>
<dbReference type="InterPro" id="IPR051172">
    <property type="entry name" value="Chlamydia_OmcB"/>
</dbReference>
<evidence type="ECO:0000256" key="1">
    <source>
        <dbReference type="SAM" id="Phobius"/>
    </source>
</evidence>
<proteinExistence type="predicted"/>
<dbReference type="Gene3D" id="2.60.40.10">
    <property type="entry name" value="Immunoglobulins"/>
    <property type="match status" value="1"/>
</dbReference>
<keyword evidence="1" id="KW-0472">Membrane</keyword>
<dbReference type="NCBIfam" id="TIGR01451">
    <property type="entry name" value="B_ant_repeat"/>
    <property type="match status" value="1"/>
</dbReference>
<dbReference type="InterPro" id="IPR013783">
    <property type="entry name" value="Ig-like_fold"/>
</dbReference>
<dbReference type="InterPro" id="IPR026466">
    <property type="entry name" value="Fim_isopep_form_D2_dom"/>
</dbReference>
<keyword evidence="1" id="KW-0812">Transmembrane</keyword>
<protein>
    <submittedName>
        <fullName evidence="3">Isopeptide-forming domain-containing fimbrial protein</fullName>
    </submittedName>
</protein>
<gene>
    <name evidence="3" type="ORF">AB0759_28380</name>
</gene>
<dbReference type="NCBIfam" id="TIGR04226">
    <property type="entry name" value="RrgB_K2N_iso_D2"/>
    <property type="match status" value="1"/>
</dbReference>
<sequence length="524" mass="56653">MSDEKCTDASRRISTTNDSLQHYINSQKHWLGWFSIAVPIAYLFCTPISALAQARNQISGPNLINQATYTYTDSNTNFQFQGISSQIDIKPTQLIDPQGRILGCSGQPLSDYNGFSVGLYETNPNDPTGTELGRLVSLTPTELPDLPNNGIARGVQPNTTNSNPFILTNSSEGQYNFLLDPSKGQVTPGKSYILVVNPPQNSIYSQRRIKISILESADSTQNNVVRYLATSLDGQPISITGETSYQGTVVLVPNAELVGLNLFAFEFDVGMCQTQQVQIIKTGDRATAEPGDTVIYRLSVKNKSDAALNNLVLTDTLPLGFAFVSKSVRGEFDGQAVTVTVEGQGATVILRTSVSIPPGKVLNIAYAAQLSPDSVRGSGRNSAIVNAQRVDNNFAVKDGPATHQLKVRPGIVSDCGTIIGRVFVDKNFDGEQQTGEPGIPNAVIFLEDGNRITTDINGLFSVANVLPGNHTGVLDLSSLSGYTLAPNLYFRERNSQSRLVRLEPGGMVRMNFAVTPAFHEEVKK</sequence>
<feature type="domain" description="DUF11" evidence="2">
    <location>
        <begin position="277"/>
        <end position="377"/>
    </location>
</feature>
<name>A0ABW8WTV6_9CYAN</name>
<accession>A0ABW8WTV6</accession>
<dbReference type="Proteomes" id="UP001628874">
    <property type="component" value="Unassembled WGS sequence"/>
</dbReference>
<organism evidence="3 4">
    <name type="scientific">Scytonema tolypothrichoides VB-61278_2</name>
    <dbReference type="NCBI Taxonomy" id="3232314"/>
    <lineage>
        <taxon>Bacteria</taxon>
        <taxon>Bacillati</taxon>
        <taxon>Cyanobacteriota</taxon>
        <taxon>Cyanophyceae</taxon>
        <taxon>Nostocales</taxon>
        <taxon>Scytonemataceae</taxon>
        <taxon>Scytonema</taxon>
    </lineage>
</organism>
<dbReference type="InterPro" id="IPR047589">
    <property type="entry name" value="DUF11_rpt"/>
</dbReference>
<feature type="transmembrane region" description="Helical" evidence="1">
    <location>
        <begin position="30"/>
        <end position="52"/>
    </location>
</feature>
<dbReference type="PANTHER" id="PTHR34819">
    <property type="entry name" value="LARGE CYSTEINE-RICH PERIPLASMIC PROTEIN OMCB"/>
    <property type="match status" value="1"/>
</dbReference>
<keyword evidence="1" id="KW-1133">Transmembrane helix</keyword>
<dbReference type="PANTHER" id="PTHR34819:SF3">
    <property type="entry name" value="CELL SURFACE PROTEIN"/>
    <property type="match status" value="1"/>
</dbReference>
<evidence type="ECO:0000259" key="2">
    <source>
        <dbReference type="Pfam" id="PF01345"/>
    </source>
</evidence>
<evidence type="ECO:0000313" key="4">
    <source>
        <dbReference type="Proteomes" id="UP001628874"/>
    </source>
</evidence>
<dbReference type="Pfam" id="PF01345">
    <property type="entry name" value="DUF11"/>
    <property type="match status" value="1"/>
</dbReference>
<dbReference type="Gene3D" id="2.60.40.740">
    <property type="match status" value="1"/>
</dbReference>